<proteinExistence type="predicted"/>
<organism evidence="1 2">
    <name type="scientific">Monoraphidium neglectum</name>
    <dbReference type="NCBI Taxonomy" id="145388"/>
    <lineage>
        <taxon>Eukaryota</taxon>
        <taxon>Viridiplantae</taxon>
        <taxon>Chlorophyta</taxon>
        <taxon>core chlorophytes</taxon>
        <taxon>Chlorophyceae</taxon>
        <taxon>CS clade</taxon>
        <taxon>Sphaeropleales</taxon>
        <taxon>Selenastraceae</taxon>
        <taxon>Monoraphidium</taxon>
    </lineage>
</organism>
<keyword evidence="2" id="KW-1185">Reference proteome</keyword>
<dbReference type="EMBL" id="KK105023">
    <property type="protein sequence ID" value="KIY93128.1"/>
    <property type="molecule type" value="Genomic_DNA"/>
</dbReference>
<dbReference type="RefSeq" id="XP_013892148.1">
    <property type="nucleotide sequence ID" value="XM_014036694.1"/>
</dbReference>
<evidence type="ECO:0000313" key="1">
    <source>
        <dbReference type="EMBL" id="KIY93128.1"/>
    </source>
</evidence>
<sequence length="305" mass="30874">MVHTARLPPPTPIPFCFIRVCSSVQAIIATATPKVLGDYVVFIAGYQDAANSSLGVGLLTLQFAPGQPASQPPAVLVQGVAASRPAYYTNTFGATFALQLLPGATAVMLVTNGSAYGTALQASVWDVTSGSTAPRSVVANDGFQGSAPSISEAPSPRIQILTNKSTIRTFSVTPAGDTALLSDTAISDLDQKSTLLSFGTSVVLAPAPSRRQMLLIISTTIPAYAKAAPNGAGVLAAYPMGPDGGVAPPPAGGGNAAGAFCVLAPFAAYASPGAAYRLQGGSLTVQFSQELNATNATIAGFTLRQ</sequence>
<evidence type="ECO:0000313" key="2">
    <source>
        <dbReference type="Proteomes" id="UP000054498"/>
    </source>
</evidence>
<dbReference type="GeneID" id="25732436"/>
<dbReference type="KEGG" id="mng:MNEG_14835"/>
<reference evidence="1 2" key="1">
    <citation type="journal article" date="2013" name="BMC Genomics">
        <title>Reconstruction of the lipid metabolism for the microalga Monoraphidium neglectum from its genome sequence reveals characteristics suitable for biofuel production.</title>
        <authorList>
            <person name="Bogen C."/>
            <person name="Al-Dilaimi A."/>
            <person name="Albersmeier A."/>
            <person name="Wichmann J."/>
            <person name="Grundmann M."/>
            <person name="Rupp O."/>
            <person name="Lauersen K.J."/>
            <person name="Blifernez-Klassen O."/>
            <person name="Kalinowski J."/>
            <person name="Goesmann A."/>
            <person name="Mussgnug J.H."/>
            <person name="Kruse O."/>
        </authorList>
    </citation>
    <scope>NUCLEOTIDE SEQUENCE [LARGE SCALE GENOMIC DNA]</scope>
    <source>
        <strain evidence="1 2">SAG 48.87</strain>
    </source>
</reference>
<accession>A0A0D2KAZ9</accession>
<protein>
    <submittedName>
        <fullName evidence="1">Uncharacterized protein</fullName>
    </submittedName>
</protein>
<gene>
    <name evidence="1" type="ORF">MNEG_14835</name>
</gene>
<dbReference type="AlphaFoldDB" id="A0A0D2KAZ9"/>
<name>A0A0D2KAZ9_9CHLO</name>
<dbReference type="Proteomes" id="UP000054498">
    <property type="component" value="Unassembled WGS sequence"/>
</dbReference>